<protein>
    <submittedName>
        <fullName evidence="8">GtrA family protein</fullName>
    </submittedName>
</protein>
<feature type="transmembrane region" description="Helical" evidence="6">
    <location>
        <begin position="42"/>
        <end position="60"/>
    </location>
</feature>
<gene>
    <name evidence="8" type="ORF">GRI89_10040</name>
</gene>
<keyword evidence="4 6" id="KW-1133">Transmembrane helix</keyword>
<evidence type="ECO:0000256" key="2">
    <source>
        <dbReference type="ARBA" id="ARBA00009399"/>
    </source>
</evidence>
<keyword evidence="5 6" id="KW-0472">Membrane</keyword>
<dbReference type="AlphaFoldDB" id="A0A6I4SWL4"/>
<dbReference type="PANTHER" id="PTHR38459">
    <property type="entry name" value="PROPHAGE BACTOPRENOL-LINKED GLUCOSE TRANSLOCASE HOMOLOG"/>
    <property type="match status" value="1"/>
</dbReference>
<evidence type="ECO:0000256" key="1">
    <source>
        <dbReference type="ARBA" id="ARBA00004141"/>
    </source>
</evidence>
<dbReference type="OrthoDB" id="7427719at2"/>
<keyword evidence="9" id="KW-1185">Reference proteome</keyword>
<reference evidence="8 9" key="1">
    <citation type="submission" date="2019-12" db="EMBL/GenBank/DDBJ databases">
        <title>Genomic-based taxomic classification of the family Erythrobacteraceae.</title>
        <authorList>
            <person name="Xu L."/>
        </authorList>
    </citation>
    <scope>NUCLEOTIDE SEQUENCE [LARGE SCALE GENOMIC DNA]</scope>
    <source>
        <strain evidence="8 9">MCCC 1K01500</strain>
    </source>
</reference>
<sequence length="136" mass="14217">MLELAARLRDVRFLRYLLASAGALAVDMGCFLALLAVGTWPAAASAAGYTLGIAAHWLLSSRAVFADGVAERGAGRVRQKALFVGSALAGLALTTAIVGLGDTAGIDPRLAKLAAIGASFVLTWWLRSRVVFRCSR</sequence>
<dbReference type="PANTHER" id="PTHR38459:SF1">
    <property type="entry name" value="PROPHAGE BACTOPRENOL-LINKED GLUCOSE TRANSLOCASE HOMOLOG"/>
    <property type="match status" value="1"/>
</dbReference>
<feature type="transmembrane region" description="Helical" evidence="6">
    <location>
        <begin position="81"/>
        <end position="98"/>
    </location>
</feature>
<evidence type="ECO:0000313" key="8">
    <source>
        <dbReference type="EMBL" id="MXO59878.1"/>
    </source>
</evidence>
<evidence type="ECO:0000256" key="6">
    <source>
        <dbReference type="SAM" id="Phobius"/>
    </source>
</evidence>
<dbReference type="Proteomes" id="UP000433652">
    <property type="component" value="Unassembled WGS sequence"/>
</dbReference>
<feature type="transmembrane region" description="Helical" evidence="6">
    <location>
        <begin position="16"/>
        <end position="36"/>
    </location>
</feature>
<feature type="transmembrane region" description="Helical" evidence="6">
    <location>
        <begin position="110"/>
        <end position="126"/>
    </location>
</feature>
<evidence type="ECO:0000313" key="9">
    <source>
        <dbReference type="Proteomes" id="UP000433652"/>
    </source>
</evidence>
<comment type="caution">
    <text evidence="8">The sequence shown here is derived from an EMBL/GenBank/DDBJ whole genome shotgun (WGS) entry which is preliminary data.</text>
</comment>
<dbReference type="GO" id="GO:0000271">
    <property type="term" value="P:polysaccharide biosynthetic process"/>
    <property type="evidence" value="ECO:0007669"/>
    <property type="project" value="InterPro"/>
</dbReference>
<evidence type="ECO:0000256" key="3">
    <source>
        <dbReference type="ARBA" id="ARBA00022692"/>
    </source>
</evidence>
<comment type="similarity">
    <text evidence="2">Belongs to the GtrA family.</text>
</comment>
<dbReference type="InterPro" id="IPR051401">
    <property type="entry name" value="GtrA_CellWall_Glycosyl"/>
</dbReference>
<evidence type="ECO:0000256" key="4">
    <source>
        <dbReference type="ARBA" id="ARBA00022989"/>
    </source>
</evidence>
<evidence type="ECO:0000259" key="7">
    <source>
        <dbReference type="Pfam" id="PF04138"/>
    </source>
</evidence>
<dbReference type="InterPro" id="IPR007267">
    <property type="entry name" value="GtrA_DPMS_TM"/>
</dbReference>
<dbReference type="Pfam" id="PF04138">
    <property type="entry name" value="GtrA_DPMS_TM"/>
    <property type="match status" value="1"/>
</dbReference>
<dbReference type="GO" id="GO:0005886">
    <property type="term" value="C:plasma membrane"/>
    <property type="evidence" value="ECO:0007669"/>
    <property type="project" value="TreeGrafter"/>
</dbReference>
<dbReference type="EMBL" id="WTYM01000041">
    <property type="protein sequence ID" value="MXO59878.1"/>
    <property type="molecule type" value="Genomic_DNA"/>
</dbReference>
<evidence type="ECO:0000256" key="5">
    <source>
        <dbReference type="ARBA" id="ARBA00023136"/>
    </source>
</evidence>
<name>A0A6I4SWL4_9SPHN</name>
<keyword evidence="3 6" id="KW-0812">Transmembrane</keyword>
<proteinExistence type="inferred from homology"/>
<dbReference type="RefSeq" id="WP_159794734.1">
    <property type="nucleotide sequence ID" value="NZ_WTYM01000041.1"/>
</dbReference>
<comment type="subcellular location">
    <subcellularLocation>
        <location evidence="1">Membrane</location>
        <topology evidence="1">Multi-pass membrane protein</topology>
    </subcellularLocation>
</comment>
<feature type="domain" description="GtrA/DPMS transmembrane" evidence="7">
    <location>
        <begin position="15"/>
        <end position="132"/>
    </location>
</feature>
<organism evidence="8 9">
    <name type="scientific">Croceibacterium salegens</name>
    <dbReference type="NCBI Taxonomy" id="1737568"/>
    <lineage>
        <taxon>Bacteria</taxon>
        <taxon>Pseudomonadati</taxon>
        <taxon>Pseudomonadota</taxon>
        <taxon>Alphaproteobacteria</taxon>
        <taxon>Sphingomonadales</taxon>
        <taxon>Erythrobacteraceae</taxon>
        <taxon>Croceibacterium</taxon>
    </lineage>
</organism>
<accession>A0A6I4SWL4</accession>